<proteinExistence type="predicted"/>
<reference evidence="1" key="1">
    <citation type="journal article" date="1991" name="J. Bacteriol.">
        <title>Molecular and genetic analysis of a region of plasmid pCF10 containing positive control genes and structural genes encoding surface proteins involved in pheromone-inducible conjugation in Enterococcus faecalis.</title>
        <authorList>
            <person name="Kao S.M."/>
            <person name="Olmsted S.B."/>
            <person name="Viksnins A.S."/>
            <person name="Gallo J.C."/>
            <person name="Dunny G.M."/>
        </authorList>
    </citation>
    <scope>NUCLEOTIDE SEQUENCE</scope>
    <source>
        <plasmid evidence="1">pCF10</plasmid>
    </source>
</reference>
<keyword evidence="1" id="KW-0614">Plasmid</keyword>
<dbReference type="AlphaFoldDB" id="Q52202"/>
<evidence type="ECO:0000313" key="2">
    <source>
        <dbReference type="EMBL" id="BAH02410.1"/>
    </source>
</evidence>
<dbReference type="KEGG" id="ag:AAA65846"/>
<dbReference type="EMBL" id="AB374546">
    <property type="protein sequence ID" value="BAH02410.1"/>
    <property type="molecule type" value="Genomic_DNA"/>
</dbReference>
<geneLocation type="plasmid" evidence="1">
    <name>pCF10</name>
</geneLocation>
<reference evidence="1" key="4">
    <citation type="journal article" date="1996" name="Plasmid">
        <title>Identification and characterization of the genes of Enterococcus faecalis plasmid pCF10 involved in replication and in negative control of pheromone-inducible conjugation.</title>
        <authorList>
            <person name="Hedberg P.J."/>
            <person name="Leonard B.A."/>
            <person name="Ruhfel R.E."/>
            <person name="Dunny G.M."/>
        </authorList>
    </citation>
    <scope>NUCLEOTIDE SEQUENCE</scope>
    <source>
        <plasmid evidence="1">pCF10</plasmid>
    </source>
</reference>
<dbReference type="PIR" id="A56272">
    <property type="entry name" value="A56272"/>
</dbReference>
<protein>
    <submittedName>
        <fullName evidence="1">PrgQ</fullName>
    </submittedName>
</protein>
<geneLocation type="plasmid" evidence="2">
    <name>pMG2200</name>
</geneLocation>
<reference evidence="1" key="5">
    <citation type="journal article" date="2005" name="J. Bacteriol.">
        <title>Characterization of the pheromone response of the Enterococcus faecalis conjugative plasmid pCF10: complete sequence and comparative analysis of the transcriptional and phenotypic responses of pCF10-containing cells to pheromone induction.</title>
        <authorList>
            <person name="Hirt H."/>
            <person name="Manias D.A."/>
            <person name="Bryan E.M."/>
            <person name="Klein J.R."/>
            <person name="Marklund J.K."/>
            <person name="Staddon J.H."/>
            <person name="Paustian M.L."/>
            <person name="Kapur V."/>
            <person name="Dunny G.M."/>
        </authorList>
    </citation>
    <scope>NUCLEOTIDE SEQUENCE</scope>
    <source>
        <plasmid evidence="1">pCF10</plasmid>
    </source>
</reference>
<reference evidence="1" key="2">
    <citation type="journal article" date="1993" name="J. Bacteriol.">
        <title>Cloning and characterization of a region of the Enterococcus faecalis conjugative plasmid, pCF10, encoding a sex pheromone-binding function.</title>
        <authorList>
            <person name="Ruhfel R.E."/>
            <person name="Manias D.A."/>
            <person name="Dunny G.M."/>
        </authorList>
    </citation>
    <scope>NUCLEOTIDE SEQUENCE</scope>
    <source>
        <plasmid evidence="1">pCF10</plasmid>
    </source>
</reference>
<gene>
    <name evidence="1" type="primary">prgQ</name>
</gene>
<name>Q52202_ENTFL</name>
<evidence type="ECO:0000313" key="1">
    <source>
        <dbReference type="EMBL" id="AAA65846.1"/>
    </source>
</evidence>
<reference evidence="2" key="6">
    <citation type="journal article" date="2009" name="Antimicrob. Agents Chemother.">
        <title>Isolation of VanB-type Enterococcus faecalis strains from nosocomial infections: first report of the isolation and identification of the pheromone-responsive plasmids pMG2200, Encoding VanB-type vancomycin resistance and a Bac41-type bacteriocin, and pMG2201, encoding erythromycin resistance and cytolysin (Hly/Bac).</title>
        <authorList>
            <person name="Zheng B."/>
            <person name="Tomita H."/>
            <person name="Inoue T."/>
            <person name="Ike Y."/>
        </authorList>
    </citation>
    <scope>NUCLEOTIDE SEQUENCE</scope>
    <source>
        <plasmid evidence="2">pMG2200</plasmid>
    </source>
</reference>
<organism evidence="1">
    <name type="scientific">Enterococcus faecalis</name>
    <name type="common">Streptococcus faecalis</name>
    <dbReference type="NCBI Taxonomy" id="1351"/>
    <lineage>
        <taxon>Bacteria</taxon>
        <taxon>Bacillati</taxon>
        <taxon>Bacillota</taxon>
        <taxon>Bacilli</taxon>
        <taxon>Lactobacillales</taxon>
        <taxon>Enterococcaceae</taxon>
        <taxon>Enterococcus</taxon>
    </lineage>
</organism>
<dbReference type="EMBL" id="AY855841">
    <property type="protein sequence ID" value="AAA65846.1"/>
    <property type="molecule type" value="Genomic_DNA"/>
</dbReference>
<reference evidence="1" key="3">
    <citation type="journal article" date="1994" name="J. Bacteriol.">
        <title>The prgQ gene of the Enterococcus faecalis tetracycline resistance plasmid pCF10 encodes a peptide inhibitor, iCF10.</title>
        <authorList>
            <person name="Nakayama J."/>
            <person name="Ruhfel R.E."/>
            <person name="Dunny G.M."/>
            <person name="Isogai A."/>
            <person name="Suzuki A."/>
        </authorList>
    </citation>
    <scope>NUCLEOTIDE SEQUENCE</scope>
    <source>
        <plasmid evidence="1">pCF10</plasmid>
    </source>
</reference>
<sequence>MKTTLKKLSRYIAVVIAITLIFI</sequence>
<accession>Q52202</accession>